<organism evidence="2 3">
    <name type="scientific">Mariniflexile soesokkakense</name>
    <dbReference type="NCBI Taxonomy" id="1343160"/>
    <lineage>
        <taxon>Bacteria</taxon>
        <taxon>Pseudomonadati</taxon>
        <taxon>Bacteroidota</taxon>
        <taxon>Flavobacteriia</taxon>
        <taxon>Flavobacteriales</taxon>
        <taxon>Flavobacteriaceae</taxon>
        <taxon>Mariniflexile</taxon>
    </lineage>
</organism>
<evidence type="ECO:0000313" key="2">
    <source>
        <dbReference type="EMBL" id="MEN3325089.1"/>
    </source>
</evidence>
<dbReference type="Pfam" id="PF19765">
    <property type="entry name" value="DUF6252"/>
    <property type="match status" value="1"/>
</dbReference>
<dbReference type="Proteomes" id="UP001416393">
    <property type="component" value="Unassembled WGS sequence"/>
</dbReference>
<evidence type="ECO:0000256" key="1">
    <source>
        <dbReference type="SAM" id="SignalP"/>
    </source>
</evidence>
<protein>
    <submittedName>
        <fullName evidence="2">DUF6252 family protein</fullName>
    </submittedName>
</protein>
<gene>
    <name evidence="2" type="ORF">VP395_15230</name>
</gene>
<dbReference type="RefSeq" id="WP_346242889.1">
    <property type="nucleotide sequence ID" value="NZ_JAZHYP010000011.1"/>
</dbReference>
<feature type="signal peptide" evidence="1">
    <location>
        <begin position="1"/>
        <end position="24"/>
    </location>
</feature>
<dbReference type="PROSITE" id="PS51257">
    <property type="entry name" value="PROKAR_LIPOPROTEIN"/>
    <property type="match status" value="1"/>
</dbReference>
<comment type="caution">
    <text evidence="2">The sequence shown here is derived from an EMBL/GenBank/DDBJ whole genome shotgun (WGS) entry which is preliminary data.</text>
</comment>
<keyword evidence="3" id="KW-1185">Reference proteome</keyword>
<keyword evidence="1" id="KW-0732">Signal</keyword>
<dbReference type="InterPro" id="IPR046219">
    <property type="entry name" value="DUF6252"/>
</dbReference>
<evidence type="ECO:0000313" key="3">
    <source>
        <dbReference type="Proteomes" id="UP001416393"/>
    </source>
</evidence>
<dbReference type="EMBL" id="JAZHYP010000011">
    <property type="protein sequence ID" value="MEN3325089.1"/>
    <property type="molecule type" value="Genomic_DNA"/>
</dbReference>
<reference evidence="2 3" key="1">
    <citation type="submission" date="2024-01" db="EMBL/GenBank/DDBJ databases">
        <title>Mariniflexile litorale sp. nov., isolated from the shallow sediments of the Sea of Japan.</title>
        <authorList>
            <person name="Romanenko L."/>
            <person name="Bystritskaya E."/>
            <person name="Isaeva M."/>
        </authorList>
    </citation>
    <scope>NUCLEOTIDE SEQUENCE [LARGE SCALE GENOMIC DNA]</scope>
    <source>
        <strain evidence="2 3">KCTC 32427</strain>
    </source>
</reference>
<feature type="chain" id="PRO_5045963572" evidence="1">
    <location>
        <begin position="25"/>
        <end position="180"/>
    </location>
</feature>
<name>A0ABV0ADC5_9FLAO</name>
<proteinExistence type="predicted"/>
<accession>A0ABV0ADC5</accession>
<sequence length="180" mass="18798">MRNLKQLVLLLTIISIVTFSSCSSSDDGGDGGNAPSGLLVAKVDGKSFKSFELSSSATVSTAGLGKNLIIIATNSDGNAFSMTVFGYIGAGTYEFTGANVAITNVASYSETKVNLSNPQASTTELWQAPYDNTLIGSVSINEETDTKVIGTFSFKAKNVGGDHSIKTITEGSFNLKKQTT</sequence>